<dbReference type="AlphaFoldDB" id="A0A6L2PWM2"/>
<keyword evidence="3" id="KW-0472">Membrane</keyword>
<comment type="caution">
    <text evidence="4">The sequence shown here is derived from an EMBL/GenBank/DDBJ whole genome shotgun (WGS) entry which is preliminary data.</text>
</comment>
<evidence type="ECO:0000256" key="1">
    <source>
        <dbReference type="SAM" id="Coils"/>
    </source>
</evidence>
<feature type="region of interest" description="Disordered" evidence="2">
    <location>
        <begin position="712"/>
        <end position="743"/>
    </location>
</feature>
<keyword evidence="3" id="KW-1133">Transmembrane helix</keyword>
<feature type="compositionally biased region" description="Basic and acidic residues" evidence="2">
    <location>
        <begin position="796"/>
        <end position="808"/>
    </location>
</feature>
<feature type="region of interest" description="Disordered" evidence="2">
    <location>
        <begin position="375"/>
        <end position="396"/>
    </location>
</feature>
<keyword evidence="5" id="KW-1185">Reference proteome</keyword>
<feature type="region of interest" description="Disordered" evidence="2">
    <location>
        <begin position="1"/>
        <end position="68"/>
    </location>
</feature>
<reference evidence="5" key="1">
    <citation type="submission" date="2020-01" db="EMBL/GenBank/DDBJ databases">
        <title>Draft genome sequence of the Termite Coptotermes fromosanus.</title>
        <authorList>
            <person name="Itakura S."/>
            <person name="Yosikawa Y."/>
            <person name="Umezawa K."/>
        </authorList>
    </citation>
    <scope>NUCLEOTIDE SEQUENCE [LARGE SCALE GENOMIC DNA]</scope>
</reference>
<evidence type="ECO:0000256" key="3">
    <source>
        <dbReference type="SAM" id="Phobius"/>
    </source>
</evidence>
<feature type="transmembrane region" description="Helical" evidence="3">
    <location>
        <begin position="114"/>
        <end position="134"/>
    </location>
</feature>
<feature type="compositionally biased region" description="Basic and acidic residues" evidence="2">
    <location>
        <begin position="375"/>
        <end position="389"/>
    </location>
</feature>
<feature type="compositionally biased region" description="Polar residues" evidence="2">
    <location>
        <begin position="809"/>
        <end position="818"/>
    </location>
</feature>
<keyword evidence="1" id="KW-0175">Coiled coil</keyword>
<gene>
    <name evidence="4" type="ORF">Cfor_10399</name>
</gene>
<sequence length="974" mass="111954">MENNLGDSSSESDIADPWSIIDRDSCEPEDILVDSLVKDRDSVSEEPSDGESLEVIDEEEKHEDEYKDADVETDGISIISESETNNGLEQPLSLAVSKEKKYLHHPNTYLNTRLNVLLAVSFAAVTGLGLGHFLGLQEECPLLNESTTNLLTKLQHDNQLLQYQIQKLMSEKDAAARLVEQIQDRECGTGTRFVNEGILHVHPSLQAGIHERPINLEISGFHATVINSQQRTSDSRNRDWGEVRNVAKQSPGVSAGRVQVDENSEYVTPIKYEEETAVKPPSDGKKESVTSEQSLEYGIVTNPKNPLTAVNMQHVESNSIYDFTDHVDIVAFEQFMAHDNFAKFSGELNDEGNVDKSYTLGNKNKGVADFPLVMKDDKNSEGSSVKDDGVAQPSDQVKDKGFVFPRKDGNVVLEHTATTHSSGGDTIVEVNRNVDSLQPEVIEETYDWKENNLEIIKSTLKLLQAQYDDVAPTDTGRILPSSIALATEVEQSLVHLQDTITECEVQKTDLCAQLRKTVEVSVSKLKETAEGLVDDIDEQLYKLVSTIVRKLKKFKGKLQDKWCHLTDKYDHDSDAVYNWLHSSVLLECKESGKQTRRKFNQFSAKELHKSNDKFVRRTSDENEKGTHVPDVLKSYNANEEYDFKNVDSSTASAVDQKNNIPVRDFHVNNKQRPNKFVVNHDSLNEQHFKTNTPVTFPEEAGKSTGQEQYMSESQKSFDNGGTFKRHFSRKEKSEHDNQRKRIPQSKTCWQARNGKTVCHKCKSNERHLHSENLQRQHCEDNHWYEEKNLKHQFNDKKKREYKKHETENSWRNGNKQQKQSVILEHRASWILDDTNTPKQNNVSGDWILKMASDRAERRKLEHRSDWVFDRADARKLKREKQHLTDNWYFERARGREYCRYYSHSDWCKTGTYSGPNYDWLHRRDHENEYYEDGRLRHGPRGSNKFIPRSFAATGKFIKDSFTYFKNKMNYHTHR</sequence>
<evidence type="ECO:0000313" key="4">
    <source>
        <dbReference type="EMBL" id="GFG34875.1"/>
    </source>
</evidence>
<dbReference type="EMBL" id="BLKM01005581">
    <property type="protein sequence ID" value="GFG34875.1"/>
    <property type="molecule type" value="Genomic_DNA"/>
</dbReference>
<dbReference type="Proteomes" id="UP000502823">
    <property type="component" value="Unassembled WGS sequence"/>
</dbReference>
<evidence type="ECO:0000256" key="2">
    <source>
        <dbReference type="SAM" id="MobiDB-lite"/>
    </source>
</evidence>
<feature type="compositionally biased region" description="Acidic residues" evidence="2">
    <location>
        <begin position="44"/>
        <end position="62"/>
    </location>
</feature>
<dbReference type="OrthoDB" id="427071at2759"/>
<feature type="region of interest" description="Disordered" evidence="2">
    <location>
        <begin position="796"/>
        <end position="818"/>
    </location>
</feature>
<evidence type="ECO:0000313" key="5">
    <source>
        <dbReference type="Proteomes" id="UP000502823"/>
    </source>
</evidence>
<keyword evidence="3" id="KW-0812">Transmembrane</keyword>
<accession>A0A6L2PWM2</accession>
<feature type="compositionally biased region" description="Polar residues" evidence="2">
    <location>
        <begin position="1"/>
        <end position="12"/>
    </location>
</feature>
<proteinExistence type="predicted"/>
<name>A0A6L2PWM2_COPFO</name>
<organism evidence="4 5">
    <name type="scientific">Coptotermes formosanus</name>
    <name type="common">Formosan subterranean termite</name>
    <dbReference type="NCBI Taxonomy" id="36987"/>
    <lineage>
        <taxon>Eukaryota</taxon>
        <taxon>Metazoa</taxon>
        <taxon>Ecdysozoa</taxon>
        <taxon>Arthropoda</taxon>
        <taxon>Hexapoda</taxon>
        <taxon>Insecta</taxon>
        <taxon>Pterygota</taxon>
        <taxon>Neoptera</taxon>
        <taxon>Polyneoptera</taxon>
        <taxon>Dictyoptera</taxon>
        <taxon>Blattodea</taxon>
        <taxon>Blattoidea</taxon>
        <taxon>Termitoidae</taxon>
        <taxon>Rhinotermitidae</taxon>
        <taxon>Coptotermes</taxon>
    </lineage>
</organism>
<dbReference type="InParanoid" id="A0A6L2PWM2"/>
<feature type="coiled-coil region" evidence="1">
    <location>
        <begin position="151"/>
        <end position="185"/>
    </location>
</feature>
<feature type="compositionally biased region" description="Basic and acidic residues" evidence="2">
    <location>
        <begin position="730"/>
        <end position="739"/>
    </location>
</feature>
<protein>
    <submittedName>
        <fullName evidence="4">Uncharacterized protein</fullName>
    </submittedName>
</protein>